<evidence type="ECO:0000256" key="1">
    <source>
        <dbReference type="ARBA" id="ARBA00022603"/>
    </source>
</evidence>
<dbReference type="GO" id="GO:0032259">
    <property type="term" value="P:methylation"/>
    <property type="evidence" value="ECO:0007669"/>
    <property type="project" value="UniProtKB-KW"/>
</dbReference>
<dbReference type="PANTHER" id="PTHR43712">
    <property type="entry name" value="PUTATIVE (AFU_ORTHOLOGUE AFUA_4G14580)-RELATED"/>
    <property type="match status" value="1"/>
</dbReference>
<dbReference type="AlphaFoldDB" id="A0A545U8A3"/>
<comment type="caution">
    <text evidence="8">The sequence shown here is derived from an EMBL/GenBank/DDBJ whole genome shotgun (WGS) entry which is preliminary data.</text>
</comment>
<dbReference type="PROSITE" id="PS51683">
    <property type="entry name" value="SAM_OMT_II"/>
    <property type="match status" value="1"/>
</dbReference>
<dbReference type="CDD" id="cd02440">
    <property type="entry name" value="AdoMet_MTases"/>
    <property type="match status" value="1"/>
</dbReference>
<keyword evidence="2" id="KW-0808">Transferase</keyword>
<dbReference type="InterPro" id="IPR036388">
    <property type="entry name" value="WH-like_DNA-bd_sf"/>
</dbReference>
<keyword evidence="9" id="KW-1185">Reference proteome</keyword>
<dbReference type="Pfam" id="PF00891">
    <property type="entry name" value="Methyltransf_2"/>
    <property type="match status" value="1"/>
</dbReference>
<evidence type="ECO:0000256" key="5">
    <source>
        <dbReference type="SAM" id="MobiDB-lite"/>
    </source>
</evidence>
<gene>
    <name evidence="8" type="ORF">FKG94_02340</name>
</gene>
<evidence type="ECO:0000259" key="7">
    <source>
        <dbReference type="Pfam" id="PF08100"/>
    </source>
</evidence>
<dbReference type="Proteomes" id="UP000319732">
    <property type="component" value="Unassembled WGS sequence"/>
</dbReference>
<reference evidence="8 9" key="1">
    <citation type="submission" date="2019-06" db="EMBL/GenBank/DDBJ databases">
        <title>Whole genome sequence for Cellvibrionaceae sp. R142.</title>
        <authorList>
            <person name="Wang G."/>
        </authorList>
    </citation>
    <scope>NUCLEOTIDE SEQUENCE [LARGE SCALE GENOMIC DNA]</scope>
    <source>
        <strain evidence="8 9">R142</strain>
    </source>
</reference>
<dbReference type="SUPFAM" id="SSF53335">
    <property type="entry name" value="S-adenosyl-L-methionine-dependent methyltransferases"/>
    <property type="match status" value="1"/>
</dbReference>
<feature type="domain" description="O-methyltransferase C-terminal" evidence="6">
    <location>
        <begin position="143"/>
        <end position="332"/>
    </location>
</feature>
<dbReference type="SUPFAM" id="SSF46785">
    <property type="entry name" value="Winged helix' DNA-binding domain"/>
    <property type="match status" value="1"/>
</dbReference>
<keyword evidence="3" id="KW-0949">S-adenosyl-L-methionine</keyword>
<organism evidence="8 9">
    <name type="scientific">Exilibacterium tricleocarpae</name>
    <dbReference type="NCBI Taxonomy" id="2591008"/>
    <lineage>
        <taxon>Bacteria</taxon>
        <taxon>Pseudomonadati</taxon>
        <taxon>Pseudomonadota</taxon>
        <taxon>Gammaproteobacteria</taxon>
        <taxon>Cellvibrionales</taxon>
        <taxon>Cellvibrionaceae</taxon>
        <taxon>Exilibacterium</taxon>
    </lineage>
</organism>
<proteinExistence type="predicted"/>
<sequence length="352" mass="39178">MQRHWDEPKGGEPQGDEQQATLSDRRMWEIWQTVTQINSLTAADELGLFSLLAPQPLTVAAIAERLAVQPRAAVAITGYMAALGFLDCDETRRYGLTALARKYMLPDSDYYWGPVWQCTRNAPASADMFVEALQKNNSTIHDGNPLFEFLSSNKDFAREFAYSMHSRGLYSAEQVAKSVLFNGVTRLLDIGGGIGTFATQIVTNHAAMTAQVIDLPMVCELGEEYAASRGLQQRVSFRALDFFNEAWPTDADGMFFSDIFHDWNFDTCREIADKAFTALRRGGRIFICELLKDDDRCGPWLANSYDMAMIIHTEGQQFTFAELRAIVEGAGFTGVVKEPAGDVFTLVSATKP</sequence>
<evidence type="ECO:0008006" key="10">
    <source>
        <dbReference type="Google" id="ProtNLM"/>
    </source>
</evidence>
<name>A0A545U8A3_9GAMM</name>
<evidence type="ECO:0000313" key="9">
    <source>
        <dbReference type="Proteomes" id="UP000319732"/>
    </source>
</evidence>
<dbReference type="Pfam" id="PF08100">
    <property type="entry name" value="Dimerisation"/>
    <property type="match status" value="1"/>
</dbReference>
<dbReference type="InterPro" id="IPR029063">
    <property type="entry name" value="SAM-dependent_MTases_sf"/>
</dbReference>
<dbReference type="EMBL" id="VHSG01000003">
    <property type="protein sequence ID" value="TQV85702.1"/>
    <property type="molecule type" value="Genomic_DNA"/>
</dbReference>
<dbReference type="PIRSF" id="PIRSF005739">
    <property type="entry name" value="O-mtase"/>
    <property type="match status" value="1"/>
</dbReference>
<evidence type="ECO:0000256" key="2">
    <source>
        <dbReference type="ARBA" id="ARBA00022679"/>
    </source>
</evidence>
<dbReference type="InterPro" id="IPR012967">
    <property type="entry name" value="COMT_dimerisation"/>
</dbReference>
<dbReference type="Gene3D" id="3.40.50.150">
    <property type="entry name" value="Vaccinia Virus protein VP39"/>
    <property type="match status" value="1"/>
</dbReference>
<dbReference type="InterPro" id="IPR001077">
    <property type="entry name" value="COMT_C"/>
</dbReference>
<keyword evidence="1" id="KW-0489">Methyltransferase</keyword>
<dbReference type="Gene3D" id="1.10.10.10">
    <property type="entry name" value="Winged helix-like DNA-binding domain superfamily/Winged helix DNA-binding domain"/>
    <property type="match status" value="1"/>
</dbReference>
<feature type="region of interest" description="Disordered" evidence="5">
    <location>
        <begin position="1"/>
        <end position="21"/>
    </location>
</feature>
<protein>
    <recommendedName>
        <fullName evidence="10">Methyltransferase domain-containing protein</fullName>
    </recommendedName>
</protein>
<evidence type="ECO:0000256" key="3">
    <source>
        <dbReference type="ARBA" id="ARBA00022691"/>
    </source>
</evidence>
<dbReference type="PANTHER" id="PTHR43712:SF2">
    <property type="entry name" value="O-METHYLTRANSFERASE CICE"/>
    <property type="match status" value="1"/>
</dbReference>
<feature type="compositionally biased region" description="Basic and acidic residues" evidence="5">
    <location>
        <begin position="1"/>
        <end position="10"/>
    </location>
</feature>
<accession>A0A545U8A3</accession>
<feature type="domain" description="O-methyltransferase dimerisation" evidence="7">
    <location>
        <begin position="35"/>
        <end position="104"/>
    </location>
</feature>
<evidence type="ECO:0000313" key="8">
    <source>
        <dbReference type="EMBL" id="TQV85702.1"/>
    </source>
</evidence>
<dbReference type="OrthoDB" id="582216at2"/>
<evidence type="ECO:0000259" key="6">
    <source>
        <dbReference type="Pfam" id="PF00891"/>
    </source>
</evidence>
<evidence type="ECO:0000256" key="4">
    <source>
        <dbReference type="PIRSR" id="PIRSR005739-1"/>
    </source>
</evidence>
<dbReference type="GO" id="GO:0008171">
    <property type="term" value="F:O-methyltransferase activity"/>
    <property type="evidence" value="ECO:0007669"/>
    <property type="project" value="InterPro"/>
</dbReference>
<dbReference type="InterPro" id="IPR036390">
    <property type="entry name" value="WH_DNA-bd_sf"/>
</dbReference>
<dbReference type="GO" id="GO:0046983">
    <property type="term" value="F:protein dimerization activity"/>
    <property type="evidence" value="ECO:0007669"/>
    <property type="project" value="InterPro"/>
</dbReference>
<dbReference type="InterPro" id="IPR016461">
    <property type="entry name" value="COMT-like"/>
</dbReference>
<feature type="active site" description="Proton acceptor" evidence="4">
    <location>
        <position position="261"/>
    </location>
</feature>